<dbReference type="AlphaFoldDB" id="A0A836CHE6"/>
<proteinExistence type="predicted"/>
<evidence type="ECO:0000256" key="1">
    <source>
        <dbReference type="SAM" id="MobiDB-lite"/>
    </source>
</evidence>
<feature type="compositionally biased region" description="Basic residues" evidence="1">
    <location>
        <begin position="565"/>
        <end position="580"/>
    </location>
</feature>
<feature type="compositionally biased region" description="Low complexity" evidence="1">
    <location>
        <begin position="485"/>
        <end position="494"/>
    </location>
</feature>
<organism evidence="2 3">
    <name type="scientific">Tribonema minus</name>
    <dbReference type="NCBI Taxonomy" id="303371"/>
    <lineage>
        <taxon>Eukaryota</taxon>
        <taxon>Sar</taxon>
        <taxon>Stramenopiles</taxon>
        <taxon>Ochrophyta</taxon>
        <taxon>PX clade</taxon>
        <taxon>Xanthophyceae</taxon>
        <taxon>Tribonematales</taxon>
        <taxon>Tribonemataceae</taxon>
        <taxon>Tribonema</taxon>
    </lineage>
</organism>
<feature type="region of interest" description="Disordered" evidence="1">
    <location>
        <begin position="507"/>
        <end position="593"/>
    </location>
</feature>
<dbReference type="Proteomes" id="UP000664859">
    <property type="component" value="Unassembled WGS sequence"/>
</dbReference>
<keyword evidence="3" id="KW-1185">Reference proteome</keyword>
<dbReference type="EMBL" id="JAFCMP010000107">
    <property type="protein sequence ID" value="KAG5186670.1"/>
    <property type="molecule type" value="Genomic_DNA"/>
</dbReference>
<protein>
    <submittedName>
        <fullName evidence="2">Uncharacterized protein</fullName>
    </submittedName>
</protein>
<feature type="compositionally biased region" description="Low complexity" evidence="1">
    <location>
        <begin position="518"/>
        <end position="529"/>
    </location>
</feature>
<evidence type="ECO:0000313" key="3">
    <source>
        <dbReference type="Proteomes" id="UP000664859"/>
    </source>
</evidence>
<name>A0A836CHE6_9STRA</name>
<sequence length="593" mass="60768">MQWLRKLLLHASDTANPLRAATRVTPDSATPVDEGEAQAAAARDAEELSAEVSAALERSVAGDGLLSSYVPFLMALALAYCPEGAADDAAAAAAAVLSVLPPPPLSAAALVSFGEFLKLSAALARRRLGAVVALARAAGAPDAVRCAAVNIWAACFARDEQGQGLYDLMAEGEESNAVRRKATRAVLSLLRQSRLKATQTHKLVRLSNDADDAVRGAVLRFLTRLIADQPTALRTALTEMYYAPLSGSKQACAAEAAARLSAATTTLSLLSCSGSAGATRGRDAAAAALASALAPRLASAAANREEGERTAALLALLPPTQATVEAASGALSTLKRAQTTMLHDDKVSTLQVTWRIVLISLTFLCCAQSNKTLQLLAVHFKNGAKPRGTCTQAPLEAARTIAAMLTDGADSDSGNASSKGRADNATATANGGAAADSSGNGSDDSDFETTRTAVKQLRLRQGGERGAKPQNQRTEHGNAQEQQQGAASRGATRGAAAAAAAAAVAAASESESEHERAVSGSKARSAAAAARDKGKSVSQRRAATSSPPRSSSGNGSEEASVVVTGRRKKGAAAARKRQRHVLVDSSGDDSAFE</sequence>
<feature type="compositionally biased region" description="Low complexity" evidence="1">
    <location>
        <begin position="536"/>
        <end position="556"/>
    </location>
</feature>
<gene>
    <name evidence="2" type="ORF">JKP88DRAFT_254428</name>
</gene>
<evidence type="ECO:0000313" key="2">
    <source>
        <dbReference type="EMBL" id="KAG5186670.1"/>
    </source>
</evidence>
<feature type="region of interest" description="Disordered" evidence="1">
    <location>
        <begin position="409"/>
        <end position="494"/>
    </location>
</feature>
<feature type="compositionally biased region" description="Basic and acidic residues" evidence="1">
    <location>
        <begin position="461"/>
        <end position="478"/>
    </location>
</feature>
<accession>A0A836CHE6</accession>
<reference evidence="2" key="1">
    <citation type="submission" date="2021-02" db="EMBL/GenBank/DDBJ databases">
        <title>First Annotated Genome of the Yellow-green Alga Tribonema minus.</title>
        <authorList>
            <person name="Mahan K.M."/>
        </authorList>
    </citation>
    <scope>NUCLEOTIDE SEQUENCE</scope>
    <source>
        <strain evidence="2">UTEX B ZZ1240</strain>
    </source>
</reference>
<comment type="caution">
    <text evidence="2">The sequence shown here is derived from an EMBL/GenBank/DDBJ whole genome shotgun (WGS) entry which is preliminary data.</text>
</comment>
<feature type="compositionally biased region" description="Low complexity" evidence="1">
    <location>
        <begin position="409"/>
        <end position="442"/>
    </location>
</feature>